<evidence type="ECO:0000256" key="4">
    <source>
        <dbReference type="ARBA" id="ARBA00022777"/>
    </source>
</evidence>
<name>A0A7J6MQN1_PEROL</name>
<evidence type="ECO:0000256" key="2">
    <source>
        <dbReference type="ARBA" id="ARBA00022679"/>
    </source>
</evidence>
<comment type="similarity">
    <text evidence="1 6 8">Belongs to the ATP:guanido phosphotransferase family.</text>
</comment>
<evidence type="ECO:0000313" key="12">
    <source>
        <dbReference type="EMBL" id="KAF4673885.1"/>
    </source>
</evidence>
<sequence>MDITVTDASNVPEKAYLSIRVGETRRQAPLRLNEPLRFPSDNQESCKVDLFTQVGSQQVPLQRFKDQGEQTESVALENPAGGPKIVLSLNFKHTDPRVKQKKSQRQTRHQAALNAKKYLDDFQVQQLLQGMVQQLLTDRPADPLTFMAGYIQERSESARSSALSISRQSSSMRPVWRVQNRDCSDTSSPNGAVEAPKSEPAVHVQKKEHDAVDYSAMPGLGDDEFPGFPHEDCPADMPDLSEHHSVMADVLKANPDIYNNLKEKKTPNGVGLAKCIKTGMDNKGHPMIKTVGMVAGDEESYEVFKDLFDPVIDQRHGGYPADAKHPTDLDYTKLLDTPIDPSQNYVISTRVRTGRSVRGIRLPPSCTKEERREVERVLTKALKSLGGDLAGDYYPLAGSNSYSEKPGGMTAAEEHQMREDHFLFQEPDSTLLLSSGMGRHWPDARGIFANDQKNFLVWVNEEDHMRIISMQKGADIKAVFTRFCDAVNKVQEVVKQEGYDFMHNDHLGYVLTCPSNLGTGLRASVMVKVPLLSARPDFKDICKSLHLQARGGAGVDSASVGGIWDISNSDRIGKSEVELVNIMISGCSKIVQMEQALEKGDTPAFEALSGTASASPDHHHQNDAVDYSAMPGLGDDDSTTCWVGLRMSTSHSLSEVLEGALLTSEGGESQTRLVAEETISSILALSLDTDGDSELCSISSGDSPEQEAHGTIAETVPSAVADQVPHSAASQDQHNGELSSRGSETTIVSDAERRTALPTPAWPGSQYADSVTSVYSVLRESSRTLSGEAPDNVSGQVGQIQVTERGYKSSAWQPRNRRRSRPKVLSKATTEQVLQGGSDRPQAGERPNALRRPKEVIVIDHVHIHHHHHLYDDAPPPGPSTEAFLSTVAEERARRQAKAEAIVQSPNLDKYAAAGILPRINPKGPQHYTAMAAESMTTTSFVRRRHFGPMAQFFLSRNLSLIGDEL</sequence>
<protein>
    <submittedName>
        <fullName evidence="12">Creatine kinase S-type, mitochondrial</fullName>
    </submittedName>
</protein>
<dbReference type="GO" id="GO:0004111">
    <property type="term" value="F:creatine kinase activity"/>
    <property type="evidence" value="ECO:0007669"/>
    <property type="project" value="InterPro"/>
</dbReference>
<keyword evidence="3 7" id="KW-0547">Nucleotide-binding</keyword>
<dbReference type="SUPFAM" id="SSF48034">
    <property type="entry name" value="Guanido kinase N-terminal domain"/>
    <property type="match status" value="1"/>
</dbReference>
<dbReference type="CDD" id="cd00716">
    <property type="entry name" value="creatine_kinase_like"/>
    <property type="match status" value="1"/>
</dbReference>
<dbReference type="Gene3D" id="1.10.135.10">
    <property type="entry name" value="ATP:guanido phosphotransferase, N-terminal domain"/>
    <property type="match status" value="1"/>
</dbReference>
<dbReference type="Gene3D" id="3.30.590.10">
    <property type="entry name" value="Glutamine synthetase/guanido kinase, catalytic domain"/>
    <property type="match status" value="1"/>
</dbReference>
<dbReference type="InterPro" id="IPR014746">
    <property type="entry name" value="Gln_synth/guanido_kin_cat_dom"/>
</dbReference>
<dbReference type="Pfam" id="PF00217">
    <property type="entry name" value="ATP-gua_Ptrans"/>
    <property type="match status" value="1"/>
</dbReference>
<reference evidence="12 13" key="1">
    <citation type="submission" date="2020-04" db="EMBL/GenBank/DDBJ databases">
        <title>Perkinsus olseni comparative genomics.</title>
        <authorList>
            <person name="Bogema D.R."/>
        </authorList>
    </citation>
    <scope>NUCLEOTIDE SEQUENCE [LARGE SCALE GENOMIC DNA]</scope>
    <source>
        <strain evidence="12">ATCC PRA-31</strain>
    </source>
</reference>
<dbReference type="PROSITE" id="PS51509">
    <property type="entry name" value="PHOSPHAGEN_KINASE_N"/>
    <property type="match status" value="1"/>
</dbReference>
<feature type="region of interest" description="Disordered" evidence="9">
    <location>
        <begin position="723"/>
        <end position="766"/>
    </location>
</feature>
<feature type="region of interest" description="Disordered" evidence="9">
    <location>
        <begin position="784"/>
        <end position="851"/>
    </location>
</feature>
<dbReference type="PANTHER" id="PTHR11547:SF57">
    <property type="entry name" value="PHOSPHAGEN KINASE C-TERMINAL DOMAIN-CONTAINING PROTEIN"/>
    <property type="match status" value="1"/>
</dbReference>
<feature type="binding site" evidence="7">
    <location>
        <position position="466"/>
    </location>
    <ligand>
        <name>ATP</name>
        <dbReference type="ChEBI" id="CHEBI:30616"/>
    </ligand>
</feature>
<dbReference type="InterPro" id="IPR036802">
    <property type="entry name" value="ATP-guanido_PTrfase_N_sf"/>
</dbReference>
<evidence type="ECO:0000256" key="8">
    <source>
        <dbReference type="RuleBase" id="RU000505"/>
    </source>
</evidence>
<evidence type="ECO:0000256" key="7">
    <source>
        <dbReference type="PROSITE-ProRule" id="PRU00843"/>
    </source>
</evidence>
<feature type="binding site" evidence="7">
    <location>
        <begin position="522"/>
        <end position="526"/>
    </location>
    <ligand>
        <name>ATP</name>
        <dbReference type="ChEBI" id="CHEBI:30616"/>
    </ligand>
</feature>
<dbReference type="AlphaFoldDB" id="A0A7J6MQN1"/>
<feature type="binding site" evidence="7">
    <location>
        <begin position="348"/>
        <end position="352"/>
    </location>
    <ligand>
        <name>ATP</name>
        <dbReference type="ChEBI" id="CHEBI:30616"/>
    </ligand>
</feature>
<dbReference type="Proteomes" id="UP000572268">
    <property type="component" value="Unassembled WGS sequence"/>
</dbReference>
<feature type="compositionally biased region" description="Polar residues" evidence="9">
    <location>
        <begin position="793"/>
        <end position="802"/>
    </location>
</feature>
<dbReference type="GO" id="GO:0005615">
    <property type="term" value="C:extracellular space"/>
    <property type="evidence" value="ECO:0007669"/>
    <property type="project" value="TreeGrafter"/>
</dbReference>
<feature type="domain" description="Phosphagen kinase C-terminal" evidence="11">
    <location>
        <begin position="345"/>
        <end position="597"/>
    </location>
</feature>
<keyword evidence="2 7" id="KW-0808">Transferase</keyword>
<dbReference type="SUPFAM" id="SSF55931">
    <property type="entry name" value="Glutamine synthetase/guanido kinase"/>
    <property type="match status" value="1"/>
</dbReference>
<dbReference type="Pfam" id="PF02807">
    <property type="entry name" value="ATP-gua_PtransN"/>
    <property type="match status" value="1"/>
</dbReference>
<feature type="compositionally biased region" description="Polar residues" evidence="9">
    <location>
        <begin position="728"/>
        <end position="748"/>
    </location>
</feature>
<proteinExistence type="inferred from homology"/>
<evidence type="ECO:0000259" key="10">
    <source>
        <dbReference type="PROSITE" id="PS51509"/>
    </source>
</evidence>
<accession>A0A7J6MQN1</accession>
<dbReference type="EMBL" id="JABANN010000040">
    <property type="protein sequence ID" value="KAF4673885.1"/>
    <property type="molecule type" value="Genomic_DNA"/>
</dbReference>
<comment type="caution">
    <text evidence="12">The sequence shown here is derived from an EMBL/GenBank/DDBJ whole genome shotgun (WGS) entry which is preliminary data.</text>
</comment>
<dbReference type="PANTHER" id="PTHR11547">
    <property type="entry name" value="ARGININE OR CREATINE KINASE"/>
    <property type="match status" value="1"/>
</dbReference>
<feature type="domain" description="Phosphagen kinase N-terminal" evidence="10">
    <location>
        <begin position="229"/>
        <end position="317"/>
    </location>
</feature>
<keyword evidence="5 7" id="KW-0067">ATP-binding</keyword>
<feature type="binding site" evidence="7">
    <location>
        <position position="421"/>
    </location>
    <ligand>
        <name>ATP</name>
        <dbReference type="ChEBI" id="CHEBI:30616"/>
    </ligand>
</feature>
<organism evidence="12 13">
    <name type="scientific">Perkinsus olseni</name>
    <name type="common">Perkinsus atlanticus</name>
    <dbReference type="NCBI Taxonomy" id="32597"/>
    <lineage>
        <taxon>Eukaryota</taxon>
        <taxon>Sar</taxon>
        <taxon>Alveolata</taxon>
        <taxon>Perkinsozoa</taxon>
        <taxon>Perkinsea</taxon>
        <taxon>Perkinsida</taxon>
        <taxon>Perkinsidae</taxon>
        <taxon>Perkinsus</taxon>
    </lineage>
</organism>
<evidence type="ECO:0000256" key="3">
    <source>
        <dbReference type="ARBA" id="ARBA00022741"/>
    </source>
</evidence>
<dbReference type="InterPro" id="IPR022415">
    <property type="entry name" value="ATP-guanido_PTrfase_AS"/>
</dbReference>
<dbReference type="GO" id="GO:0046314">
    <property type="term" value="P:phosphocreatine biosynthetic process"/>
    <property type="evidence" value="ECO:0007669"/>
    <property type="project" value="InterPro"/>
</dbReference>
<feature type="region of interest" description="Disordered" evidence="9">
    <location>
        <begin position="181"/>
        <end position="204"/>
    </location>
</feature>
<dbReference type="InterPro" id="IPR022414">
    <property type="entry name" value="ATP-guanido_PTrfase_cat"/>
</dbReference>
<evidence type="ECO:0000313" key="13">
    <source>
        <dbReference type="Proteomes" id="UP000572268"/>
    </source>
</evidence>
<dbReference type="CDD" id="cd22961">
    <property type="entry name" value="DD_TEX55-like"/>
    <property type="match status" value="1"/>
</dbReference>
<dbReference type="PROSITE" id="PS00112">
    <property type="entry name" value="PHOSPHAGEN_KINASE"/>
    <property type="match status" value="1"/>
</dbReference>
<dbReference type="FunFam" id="3.30.590.10:FF:000002">
    <property type="entry name" value="Creatine kinase S-type, mitochondrial"/>
    <property type="match status" value="1"/>
</dbReference>
<dbReference type="Gene3D" id="1.20.890.10">
    <property type="entry name" value="cAMP-dependent protein kinase regulatory subunit, dimerization-anchoring domain"/>
    <property type="match status" value="1"/>
</dbReference>
<dbReference type="PROSITE" id="PS51510">
    <property type="entry name" value="PHOSPHAGEN_KINASE_C"/>
    <property type="match status" value="1"/>
</dbReference>
<evidence type="ECO:0000256" key="1">
    <source>
        <dbReference type="ARBA" id="ARBA00006798"/>
    </source>
</evidence>
<dbReference type="InterPro" id="IPR000749">
    <property type="entry name" value="ATP-guanido_PTrfase"/>
</dbReference>
<dbReference type="SUPFAM" id="SSF47391">
    <property type="entry name" value="Dimerization-anchoring domain of cAMP-dependent PK regulatory subunit"/>
    <property type="match status" value="1"/>
</dbReference>
<gene>
    <name evidence="12" type="primary">CKMT2_1</name>
    <name evidence="12" type="ORF">FOL46_006293</name>
</gene>
<keyword evidence="4 7" id="KW-0418">Kinase</keyword>
<feature type="compositionally biased region" description="Basic residues" evidence="9">
    <location>
        <begin position="815"/>
        <end position="824"/>
    </location>
</feature>
<feature type="binding site" evidence="7">
    <location>
        <begin position="550"/>
        <end position="555"/>
    </location>
    <ligand>
        <name>ATP</name>
        <dbReference type="ChEBI" id="CHEBI:30616"/>
    </ligand>
</feature>
<evidence type="ECO:0000259" key="11">
    <source>
        <dbReference type="PROSITE" id="PS51510"/>
    </source>
</evidence>
<dbReference type="InterPro" id="IPR022413">
    <property type="entry name" value="ATP-guanido_PTrfase_N"/>
</dbReference>
<evidence type="ECO:0000256" key="9">
    <source>
        <dbReference type="SAM" id="MobiDB-lite"/>
    </source>
</evidence>
<evidence type="ECO:0000256" key="5">
    <source>
        <dbReference type="ARBA" id="ARBA00022840"/>
    </source>
</evidence>
<evidence type="ECO:0000256" key="6">
    <source>
        <dbReference type="PROSITE-ProRule" id="PRU00842"/>
    </source>
</evidence>
<dbReference type="GO" id="GO:0005524">
    <property type="term" value="F:ATP binding"/>
    <property type="evidence" value="ECO:0007669"/>
    <property type="project" value="UniProtKB-UniRule"/>
</dbReference>